<feature type="region of interest" description="Disordered" evidence="1">
    <location>
        <begin position="1"/>
        <end position="29"/>
    </location>
</feature>
<dbReference type="AlphaFoldDB" id="A0A370C6P6"/>
<dbReference type="PANTHER" id="PTHR38887:SF1">
    <property type="entry name" value="RAS MODIFICATION PROTEIN ERF4"/>
    <property type="match status" value="1"/>
</dbReference>
<name>A0A370C6P6_ASPNG</name>
<gene>
    <name evidence="2" type="ORF">M747DRAFT_349478</name>
</gene>
<dbReference type="EMBL" id="KZ851910">
    <property type="protein sequence ID" value="RDH21563.1"/>
    <property type="molecule type" value="Genomic_DNA"/>
</dbReference>
<evidence type="ECO:0000313" key="2">
    <source>
        <dbReference type="EMBL" id="RDH21563.1"/>
    </source>
</evidence>
<proteinExistence type="predicted"/>
<sequence>MDFQSSDLHETTTTESSSTEPSPPNYQPLERPIAIPRVCNLTDRLLINLPFVRAYTDILTTNYGISEEVFLEFIDELNIIQAGHTALKYMQKAGQAIHFADHIDPTKITALLGQCSDLTARLIHMAYIKGPFARRTAYLNRANRLLFHPKHLEVSIVTGKQLRKILGLHPKFPLCASLCPLWTVPSKTDLVQGVRSRVRVPGRQLCQLIDYVYDLDLAAEAKRGWSQEKGKVRRDAAKVVRDWQVVSEVQHEIWRGEAIQLYEMAGQAADLKVRKKLLKKASEMDKEHLKTTMSIRPAHAGLRILDKGNPLRQCGRVSDLRSKFAGITTHGINCKAFHMSLKELRSGYLLGSSVPWIELGKRNSRPVLHELRIKFREKQFLGPATSYSTLFSRVIWRVTNYGVDDCSDWRYRSSFAQE</sequence>
<dbReference type="InterPro" id="IPR053221">
    <property type="entry name" value="Burnettramic_acid_biosynth"/>
</dbReference>
<evidence type="ECO:0000313" key="3">
    <source>
        <dbReference type="Proteomes" id="UP000253845"/>
    </source>
</evidence>
<accession>A0A370C6P6</accession>
<dbReference type="VEuPathDB" id="FungiDB:M747DRAFT_349478"/>
<organism evidence="2 3">
    <name type="scientific">Aspergillus niger ATCC 13496</name>
    <dbReference type="NCBI Taxonomy" id="1353008"/>
    <lineage>
        <taxon>Eukaryota</taxon>
        <taxon>Fungi</taxon>
        <taxon>Dikarya</taxon>
        <taxon>Ascomycota</taxon>
        <taxon>Pezizomycotina</taxon>
        <taxon>Eurotiomycetes</taxon>
        <taxon>Eurotiomycetidae</taxon>
        <taxon>Eurotiales</taxon>
        <taxon>Aspergillaceae</taxon>
        <taxon>Aspergillus</taxon>
        <taxon>Aspergillus subgen. Circumdati</taxon>
    </lineage>
</organism>
<dbReference type="Proteomes" id="UP000253845">
    <property type="component" value="Unassembled WGS sequence"/>
</dbReference>
<protein>
    <submittedName>
        <fullName evidence="2">Uncharacterized protein</fullName>
    </submittedName>
</protein>
<evidence type="ECO:0000256" key="1">
    <source>
        <dbReference type="SAM" id="MobiDB-lite"/>
    </source>
</evidence>
<dbReference type="PANTHER" id="PTHR38887">
    <property type="entry name" value="CHROMOSOME 21, WHOLE GENOME SHOTGUN SEQUENCE"/>
    <property type="match status" value="1"/>
</dbReference>
<reference evidence="2 3" key="1">
    <citation type="submission" date="2018-07" db="EMBL/GenBank/DDBJ databases">
        <title>Section-level genome sequencing of Aspergillus section Nigri to investigate inter- and intra-species variation.</title>
        <authorList>
            <consortium name="DOE Joint Genome Institute"/>
            <person name="Vesth T.C."/>
            <person name="Nybo J.L."/>
            <person name="Theobald S."/>
            <person name="Frisvad J.C."/>
            <person name="Larsen T.O."/>
            <person name="Nielsen K.F."/>
            <person name="Hoof J.B."/>
            <person name="Brandl J."/>
            <person name="Salamov A."/>
            <person name="Riley R."/>
            <person name="Gladden J.M."/>
            <person name="Phatale P."/>
            <person name="Nielsen M.T."/>
            <person name="Lyhne E.K."/>
            <person name="Kogle M.E."/>
            <person name="Strasser K."/>
            <person name="McDonnell E."/>
            <person name="Barry K."/>
            <person name="Clum A."/>
            <person name="Chen C."/>
            <person name="Nolan M."/>
            <person name="Sandor L."/>
            <person name="Kuo A."/>
            <person name="Lipzen A."/>
            <person name="Hainaut M."/>
            <person name="Drula E."/>
            <person name="Tsang A."/>
            <person name="Magnuson J.K."/>
            <person name="Henrissat B."/>
            <person name="Wiebenga A."/>
            <person name="Simmons B.A."/>
            <person name="Makela M.R."/>
            <person name="De vries R.P."/>
            <person name="Grigoriev I.V."/>
            <person name="Mortensen U.H."/>
            <person name="Baker S.E."/>
            <person name="Andersen M.R."/>
        </authorList>
    </citation>
    <scope>NUCLEOTIDE SEQUENCE [LARGE SCALE GENOMIC DNA]</scope>
    <source>
        <strain evidence="2 3">ATCC 13496</strain>
    </source>
</reference>